<reference evidence="1 2" key="1">
    <citation type="submission" date="2019-12" db="EMBL/GenBank/DDBJ databases">
        <title>Enteriobacteria Tanzani isolates_8377-8380.</title>
        <authorList>
            <person name="Subbiah M."/>
            <person name="Call D."/>
        </authorList>
    </citation>
    <scope>NUCLEOTIDE SEQUENCE [LARGE SCALE GENOMIC DNA]</scope>
    <source>
        <strain evidence="1 2">8380wG1</strain>
    </source>
</reference>
<sequence length="27" mass="3425">GHKLYQRLQSWYRFCFALPIRKGWVRD</sequence>
<accession>A0A6D0I952</accession>
<comment type="caution">
    <text evidence="1">The sequence shown here is derived from an EMBL/GenBank/DDBJ whole genome shotgun (WGS) entry which is preliminary data.</text>
</comment>
<dbReference type="EMBL" id="WTQJ01000092">
    <property type="protein sequence ID" value="MWR13615.1"/>
    <property type="molecule type" value="Genomic_DNA"/>
</dbReference>
<dbReference type="Proteomes" id="UP000430387">
    <property type="component" value="Unassembled WGS sequence"/>
</dbReference>
<dbReference type="AlphaFoldDB" id="A0A6D0I952"/>
<feature type="non-terminal residue" evidence="1">
    <location>
        <position position="1"/>
    </location>
</feature>
<gene>
    <name evidence="1" type="ORF">GQA06_07355</name>
</gene>
<name>A0A6D0I952_ECOLX</name>
<organism evidence="1 2">
    <name type="scientific">Escherichia coli</name>
    <dbReference type="NCBI Taxonomy" id="562"/>
    <lineage>
        <taxon>Bacteria</taxon>
        <taxon>Pseudomonadati</taxon>
        <taxon>Pseudomonadota</taxon>
        <taxon>Gammaproteobacteria</taxon>
        <taxon>Enterobacterales</taxon>
        <taxon>Enterobacteriaceae</taxon>
        <taxon>Escherichia</taxon>
    </lineage>
</organism>
<proteinExistence type="predicted"/>
<evidence type="ECO:0000313" key="1">
    <source>
        <dbReference type="EMBL" id="MWR13615.1"/>
    </source>
</evidence>
<protein>
    <submittedName>
        <fullName evidence="1">Undecaprenyl-diphosphate phosphatase</fullName>
    </submittedName>
</protein>
<evidence type="ECO:0000313" key="2">
    <source>
        <dbReference type="Proteomes" id="UP000430387"/>
    </source>
</evidence>